<feature type="compositionally biased region" description="Polar residues" evidence="6">
    <location>
        <begin position="615"/>
        <end position="625"/>
    </location>
</feature>
<keyword evidence="10" id="KW-1185">Reference proteome</keyword>
<dbReference type="Pfam" id="PF20684">
    <property type="entry name" value="Fung_rhodopsin"/>
    <property type="match status" value="1"/>
</dbReference>
<dbReference type="Proteomes" id="UP001345827">
    <property type="component" value="Unassembled WGS sequence"/>
</dbReference>
<evidence type="ECO:0000256" key="2">
    <source>
        <dbReference type="ARBA" id="ARBA00022692"/>
    </source>
</evidence>
<keyword evidence="4 7" id="KW-0472">Membrane</keyword>
<dbReference type="InterPro" id="IPR049326">
    <property type="entry name" value="Rhodopsin_dom_fungi"/>
</dbReference>
<evidence type="ECO:0000256" key="6">
    <source>
        <dbReference type="SAM" id="MobiDB-lite"/>
    </source>
</evidence>
<dbReference type="AlphaFoldDB" id="A0AAV9QGQ7"/>
<evidence type="ECO:0000256" key="7">
    <source>
        <dbReference type="SAM" id="Phobius"/>
    </source>
</evidence>
<evidence type="ECO:0000256" key="3">
    <source>
        <dbReference type="ARBA" id="ARBA00022989"/>
    </source>
</evidence>
<accession>A0AAV9QGQ7</accession>
<dbReference type="PANTHER" id="PTHR33048:SF47">
    <property type="entry name" value="INTEGRAL MEMBRANE PROTEIN-RELATED"/>
    <property type="match status" value="1"/>
</dbReference>
<evidence type="ECO:0000259" key="8">
    <source>
        <dbReference type="Pfam" id="PF20684"/>
    </source>
</evidence>
<evidence type="ECO:0000313" key="9">
    <source>
        <dbReference type="EMBL" id="KAK5543559.1"/>
    </source>
</evidence>
<dbReference type="GO" id="GO:0016020">
    <property type="term" value="C:membrane"/>
    <property type="evidence" value="ECO:0007669"/>
    <property type="project" value="UniProtKB-SubCell"/>
</dbReference>
<comment type="similarity">
    <text evidence="5">Belongs to the SAT4 family.</text>
</comment>
<name>A0AAV9QGQ7_9PEZI</name>
<evidence type="ECO:0000256" key="5">
    <source>
        <dbReference type="ARBA" id="ARBA00038359"/>
    </source>
</evidence>
<feature type="transmembrane region" description="Helical" evidence="7">
    <location>
        <begin position="161"/>
        <end position="187"/>
    </location>
</feature>
<feature type="transmembrane region" description="Helical" evidence="7">
    <location>
        <begin position="120"/>
        <end position="141"/>
    </location>
</feature>
<dbReference type="InterPro" id="IPR052337">
    <property type="entry name" value="SAT4-like"/>
</dbReference>
<feature type="compositionally biased region" description="Basic and acidic residues" evidence="6">
    <location>
        <begin position="559"/>
        <end position="606"/>
    </location>
</feature>
<feature type="compositionally biased region" description="Low complexity" evidence="6">
    <location>
        <begin position="525"/>
        <end position="539"/>
    </location>
</feature>
<evidence type="ECO:0000256" key="4">
    <source>
        <dbReference type="ARBA" id="ARBA00023136"/>
    </source>
</evidence>
<evidence type="ECO:0000313" key="10">
    <source>
        <dbReference type="Proteomes" id="UP001345827"/>
    </source>
</evidence>
<feature type="region of interest" description="Disordered" evidence="6">
    <location>
        <begin position="282"/>
        <end position="404"/>
    </location>
</feature>
<feature type="compositionally biased region" description="Pro residues" evidence="6">
    <location>
        <begin position="369"/>
        <end position="378"/>
    </location>
</feature>
<feature type="region of interest" description="Disordered" evidence="6">
    <location>
        <begin position="423"/>
        <end position="625"/>
    </location>
</feature>
<dbReference type="EMBL" id="JAXLQG010000002">
    <property type="protein sequence ID" value="KAK5543559.1"/>
    <property type="molecule type" value="Genomic_DNA"/>
</dbReference>
<organism evidence="9 10">
    <name type="scientific">Vermiconidia calcicola</name>
    <dbReference type="NCBI Taxonomy" id="1690605"/>
    <lineage>
        <taxon>Eukaryota</taxon>
        <taxon>Fungi</taxon>
        <taxon>Dikarya</taxon>
        <taxon>Ascomycota</taxon>
        <taxon>Pezizomycotina</taxon>
        <taxon>Dothideomycetes</taxon>
        <taxon>Dothideomycetidae</taxon>
        <taxon>Mycosphaerellales</taxon>
        <taxon>Extremaceae</taxon>
        <taxon>Vermiconidia</taxon>
    </lineage>
</organism>
<feature type="transmembrane region" description="Helical" evidence="7">
    <location>
        <begin position="40"/>
        <end position="61"/>
    </location>
</feature>
<comment type="subcellular location">
    <subcellularLocation>
        <location evidence="1">Membrane</location>
        <topology evidence="1">Multi-pass membrane protein</topology>
    </subcellularLocation>
</comment>
<evidence type="ECO:0000256" key="1">
    <source>
        <dbReference type="ARBA" id="ARBA00004141"/>
    </source>
</evidence>
<feature type="transmembrane region" description="Helical" evidence="7">
    <location>
        <begin position="199"/>
        <end position="222"/>
    </location>
</feature>
<gene>
    <name evidence="9" type="ORF">LTR25_001173</name>
</gene>
<feature type="compositionally biased region" description="Low complexity" evidence="6">
    <location>
        <begin position="546"/>
        <end position="556"/>
    </location>
</feature>
<dbReference type="PANTHER" id="PTHR33048">
    <property type="entry name" value="PTH11-LIKE INTEGRAL MEMBRANE PROTEIN (AFU_ORTHOLOGUE AFUA_5G11245)"/>
    <property type="match status" value="1"/>
</dbReference>
<feature type="compositionally biased region" description="Polar residues" evidence="6">
    <location>
        <begin position="474"/>
        <end position="484"/>
    </location>
</feature>
<feature type="compositionally biased region" description="Low complexity" evidence="6">
    <location>
        <begin position="432"/>
        <end position="453"/>
    </location>
</feature>
<proteinExistence type="inferred from homology"/>
<feature type="domain" description="Rhodopsin" evidence="8">
    <location>
        <begin position="24"/>
        <end position="259"/>
    </location>
</feature>
<keyword evidence="2 7" id="KW-0812">Transmembrane</keyword>
<feature type="compositionally biased region" description="Polar residues" evidence="6">
    <location>
        <begin position="294"/>
        <end position="321"/>
    </location>
</feature>
<keyword evidence="3 7" id="KW-1133">Transmembrane helix</keyword>
<protein>
    <recommendedName>
        <fullName evidence="8">Rhodopsin domain-containing protein</fullName>
    </recommendedName>
</protein>
<sequence length="625" mass="68681">MISSESAVVSAIALVVLSGCFVLVRFVARLAFVKHVGPDDILIVLAWAAAVALAIVTHQQRQHDDSSTSSSTEEQNSMTRLLRQLWASNFTYDFAVLLLKDSLLLQYLRFSIDTGYRRACWALGAIVTAYGVAALFVGIFSCRPVAFSWDNDVSSGRCINFLAFWLFNASFNSATDIIVFCLPVPVLRALQLPKHQMGMLSSIFVLGAFVCIASVVRLTAVYSATFSNQNNPSIAIWSTVEVNIGIICACLPSFRHPLVQLWPRILDVKRRLTSVHHVPRTSTALTEETHGTEKTTVSFDLRPCTSTSEAGSSRYSRTTWHQSDEEAATPQSTPSPPASNLELEPSWPSIATAVESPNDDRDINNNKPLPLPPLPSIPAPVARPSGPRPDPPTARPQIHRSRSYYLRDPSGWRFRFQLGSIPEADSQRGSQLSLSLASPNSKSKSRSPSKSPSKTPPPQLLLQVAPPISPPTHPSSRSAGNSSYDGDKSYRKIAPWSAQPPPGDRGAPPKSPGSSTYSYEILGGPKALAAASSSAPPTAMDRCRVSLIPSLSSLSPTKSKREDARRERERTRRKEREREREDDRLQERERQRRLGERPRGPREMSERGTGALSYVATSEYSIQPL</sequence>
<feature type="transmembrane region" description="Helical" evidence="7">
    <location>
        <begin position="6"/>
        <end position="28"/>
    </location>
</feature>
<reference evidence="9 10" key="1">
    <citation type="submission" date="2023-06" db="EMBL/GenBank/DDBJ databases">
        <title>Black Yeasts Isolated from many extreme environments.</title>
        <authorList>
            <person name="Coleine C."/>
            <person name="Stajich J.E."/>
            <person name="Selbmann L."/>
        </authorList>
    </citation>
    <scope>NUCLEOTIDE SEQUENCE [LARGE SCALE GENOMIC DNA]</scope>
    <source>
        <strain evidence="9 10">CCFEE 5887</strain>
    </source>
</reference>
<comment type="caution">
    <text evidence="9">The sequence shown here is derived from an EMBL/GenBank/DDBJ whole genome shotgun (WGS) entry which is preliminary data.</text>
</comment>